<evidence type="ECO:0000256" key="3">
    <source>
        <dbReference type="ARBA" id="ARBA00022989"/>
    </source>
</evidence>
<evidence type="ECO:0000313" key="8">
    <source>
        <dbReference type="EMBL" id="KAK8166856.1"/>
    </source>
</evidence>
<evidence type="ECO:0000256" key="4">
    <source>
        <dbReference type="ARBA" id="ARBA00023136"/>
    </source>
</evidence>
<proteinExistence type="predicted"/>
<dbReference type="PROSITE" id="PS50850">
    <property type="entry name" value="MFS"/>
    <property type="match status" value="1"/>
</dbReference>
<feature type="transmembrane region" description="Helical" evidence="6">
    <location>
        <begin position="328"/>
        <end position="349"/>
    </location>
</feature>
<feature type="transmembrane region" description="Helical" evidence="6">
    <location>
        <begin position="452"/>
        <end position="471"/>
    </location>
</feature>
<comment type="caution">
    <text evidence="8">The sequence shown here is derived from an EMBL/GenBank/DDBJ whole genome shotgun (WGS) entry which is preliminary data.</text>
</comment>
<evidence type="ECO:0000256" key="5">
    <source>
        <dbReference type="SAM" id="MobiDB-lite"/>
    </source>
</evidence>
<feature type="transmembrane region" description="Helical" evidence="6">
    <location>
        <begin position="193"/>
        <end position="212"/>
    </location>
</feature>
<dbReference type="SUPFAM" id="SSF103473">
    <property type="entry name" value="MFS general substrate transporter"/>
    <property type="match status" value="1"/>
</dbReference>
<reference evidence="8 9" key="1">
    <citation type="journal article" date="2022" name="G3 (Bethesda)">
        <title>Enemy or ally: a genomic approach to elucidate the lifestyle of Phyllosticta citrichinaensis.</title>
        <authorList>
            <person name="Buijs V.A."/>
            <person name="Groenewald J.Z."/>
            <person name="Haridas S."/>
            <person name="LaButti K.M."/>
            <person name="Lipzen A."/>
            <person name="Martin F.M."/>
            <person name="Barry K."/>
            <person name="Grigoriev I.V."/>
            <person name="Crous P.W."/>
            <person name="Seidl M.F."/>
        </authorList>
    </citation>
    <scope>NUCLEOTIDE SEQUENCE [LARGE SCALE GENOMIC DNA]</scope>
    <source>
        <strain evidence="8 9">CBS 129764</strain>
    </source>
</reference>
<name>A0ABR1XUM2_9PEZI</name>
<dbReference type="Gene3D" id="1.20.1720.10">
    <property type="entry name" value="Multidrug resistance protein D"/>
    <property type="match status" value="1"/>
</dbReference>
<keyword evidence="4 6" id="KW-0472">Membrane</keyword>
<dbReference type="PANTHER" id="PTHR42718">
    <property type="entry name" value="MAJOR FACILITATOR SUPERFAMILY MULTIDRUG TRANSPORTER MFSC"/>
    <property type="match status" value="1"/>
</dbReference>
<dbReference type="CDD" id="cd17476">
    <property type="entry name" value="MFS_Amf1_MDR_like"/>
    <property type="match status" value="1"/>
</dbReference>
<feature type="transmembrane region" description="Helical" evidence="6">
    <location>
        <begin position="131"/>
        <end position="151"/>
    </location>
</feature>
<protein>
    <submittedName>
        <fullName evidence="8">MFS multidrug transporter-like protein</fullName>
    </submittedName>
</protein>
<evidence type="ECO:0000313" key="9">
    <source>
        <dbReference type="Proteomes" id="UP001456524"/>
    </source>
</evidence>
<evidence type="ECO:0000256" key="1">
    <source>
        <dbReference type="ARBA" id="ARBA00004141"/>
    </source>
</evidence>
<dbReference type="InterPro" id="IPR011701">
    <property type="entry name" value="MFS"/>
</dbReference>
<dbReference type="Pfam" id="PF07690">
    <property type="entry name" value="MFS_1"/>
    <property type="match status" value="1"/>
</dbReference>
<feature type="transmembrane region" description="Helical" evidence="6">
    <location>
        <begin position="256"/>
        <end position="274"/>
    </location>
</feature>
<organism evidence="8 9">
    <name type="scientific">Phyllosticta citrichinensis</name>
    <dbReference type="NCBI Taxonomy" id="1130410"/>
    <lineage>
        <taxon>Eukaryota</taxon>
        <taxon>Fungi</taxon>
        <taxon>Dikarya</taxon>
        <taxon>Ascomycota</taxon>
        <taxon>Pezizomycotina</taxon>
        <taxon>Dothideomycetes</taxon>
        <taxon>Dothideomycetes incertae sedis</taxon>
        <taxon>Botryosphaeriales</taxon>
        <taxon>Phyllostictaceae</taxon>
        <taxon>Phyllosticta</taxon>
    </lineage>
</organism>
<feature type="region of interest" description="Disordered" evidence="5">
    <location>
        <begin position="526"/>
        <end position="549"/>
    </location>
</feature>
<dbReference type="InterPro" id="IPR036259">
    <property type="entry name" value="MFS_trans_sf"/>
</dbReference>
<feature type="transmembrane region" description="Helical" evidence="6">
    <location>
        <begin position="286"/>
        <end position="307"/>
    </location>
</feature>
<feature type="transmembrane region" description="Helical" evidence="6">
    <location>
        <begin position="415"/>
        <end position="440"/>
    </location>
</feature>
<evidence type="ECO:0000256" key="6">
    <source>
        <dbReference type="SAM" id="Phobius"/>
    </source>
</evidence>
<keyword evidence="9" id="KW-1185">Reference proteome</keyword>
<evidence type="ECO:0000256" key="2">
    <source>
        <dbReference type="ARBA" id="ARBA00022692"/>
    </source>
</evidence>
<feature type="transmembrane region" description="Helical" evidence="6">
    <location>
        <begin position="361"/>
        <end position="383"/>
    </location>
</feature>
<keyword evidence="3 6" id="KW-1133">Transmembrane helix</keyword>
<sequence>MVDKPNTTERATRPTESPGRAYQPQSPEAERTSLDSIEESTEARLERLGRQRPEVFRSKWAEIGFIYSVTMSQLLTEYFVSGFSVILPTVSRELNIPKASSTWPMNAFSLVVACFLLIFGRLGDICGGFPVYVGGIVWFTLWSFICGWSQNELMMDFCRALQGLGPAAYLPTGLMLLGSFYRPGPRKNLVFSLYGAMAPLGFFAGIFFAGITTQFTMWRWYFFIGTILSLSTVVVAYCAIPSDSQTRKDLGIKMDWWGAVLSSVGLILVVFAITDSASAQNGWATPYIPALLAVGIVVLAAAVYVEGWVAEQPLLPFDVFKVKYMSPLCIALLFCYGSFGIFLLYATYYMENIMGATPLQVVAWFAPMAVGGMIISTVGGMVLHHLPGTVLVLISGVAFVISPLLFALMPHGANYWPWVFPAMICLTIGIDVIFNVANIFITTAMPLRRQGLAGALVNTLVQLAIAIFLGLADVAAANTEHRGMRESYKVVFWFGLACAATGLVILALFVKIRPATSELTADEKAELAAEEAEAEQRSREEAARLQTQH</sequence>
<dbReference type="EMBL" id="JBBWUH010000005">
    <property type="protein sequence ID" value="KAK8166856.1"/>
    <property type="molecule type" value="Genomic_DNA"/>
</dbReference>
<feature type="transmembrane region" description="Helical" evidence="6">
    <location>
        <begin position="390"/>
        <end position="409"/>
    </location>
</feature>
<feature type="transmembrane region" description="Helical" evidence="6">
    <location>
        <begin position="60"/>
        <end position="81"/>
    </location>
</feature>
<feature type="transmembrane region" description="Helical" evidence="6">
    <location>
        <begin position="218"/>
        <end position="240"/>
    </location>
</feature>
<feature type="compositionally biased region" description="Basic and acidic residues" evidence="5">
    <location>
        <begin position="534"/>
        <end position="543"/>
    </location>
</feature>
<keyword evidence="2 6" id="KW-0812">Transmembrane</keyword>
<feature type="transmembrane region" description="Helical" evidence="6">
    <location>
        <begin position="101"/>
        <end position="119"/>
    </location>
</feature>
<feature type="transmembrane region" description="Helical" evidence="6">
    <location>
        <begin position="163"/>
        <end position="181"/>
    </location>
</feature>
<feature type="transmembrane region" description="Helical" evidence="6">
    <location>
        <begin position="491"/>
        <end position="510"/>
    </location>
</feature>
<dbReference type="InterPro" id="IPR020846">
    <property type="entry name" value="MFS_dom"/>
</dbReference>
<feature type="domain" description="Major facilitator superfamily (MFS) profile" evidence="7">
    <location>
        <begin position="65"/>
        <end position="514"/>
    </location>
</feature>
<comment type="subcellular location">
    <subcellularLocation>
        <location evidence="1">Membrane</location>
        <topology evidence="1">Multi-pass membrane protein</topology>
    </subcellularLocation>
</comment>
<feature type="compositionally biased region" description="Basic and acidic residues" evidence="5">
    <location>
        <begin position="1"/>
        <end position="13"/>
    </location>
</feature>
<feature type="region of interest" description="Disordered" evidence="5">
    <location>
        <begin position="1"/>
        <end position="37"/>
    </location>
</feature>
<dbReference type="Proteomes" id="UP001456524">
    <property type="component" value="Unassembled WGS sequence"/>
</dbReference>
<dbReference type="PANTHER" id="PTHR42718:SF36">
    <property type="entry name" value="MULTIDRUG TRANSPORTER, PUTATIVE (AFU_ORTHOLOGUE AFUA_4G13820)-RELATED"/>
    <property type="match status" value="1"/>
</dbReference>
<evidence type="ECO:0000259" key="7">
    <source>
        <dbReference type="PROSITE" id="PS50850"/>
    </source>
</evidence>
<dbReference type="Gene3D" id="1.20.1250.20">
    <property type="entry name" value="MFS general substrate transporter like domains"/>
    <property type="match status" value="1"/>
</dbReference>
<accession>A0ABR1XUM2</accession>
<gene>
    <name evidence="8" type="ORF">IWX90DRAFT_225747</name>
</gene>